<dbReference type="InterPro" id="IPR036661">
    <property type="entry name" value="Luciferase-like_sf"/>
</dbReference>
<comment type="caution">
    <text evidence="3">The sequence shown here is derived from an EMBL/GenBank/DDBJ whole genome shotgun (WGS) entry which is preliminary data.</text>
</comment>
<evidence type="ECO:0000313" key="4">
    <source>
        <dbReference type="Proteomes" id="UP000002939"/>
    </source>
</evidence>
<dbReference type="GO" id="GO:0016705">
    <property type="term" value="F:oxidoreductase activity, acting on paired donors, with incorporation or reduction of molecular oxygen"/>
    <property type="evidence" value="ECO:0007669"/>
    <property type="project" value="InterPro"/>
</dbReference>
<comment type="similarity">
    <text evidence="1">To bacterial alkanal monooxygenase alpha and beta chains.</text>
</comment>
<dbReference type="AlphaFoldDB" id="D0BLX1"/>
<dbReference type="GO" id="GO:0005829">
    <property type="term" value="C:cytosol"/>
    <property type="evidence" value="ECO:0007669"/>
    <property type="project" value="TreeGrafter"/>
</dbReference>
<dbReference type="OrthoDB" id="9780518at2"/>
<name>D0BLX1_9LACT</name>
<evidence type="ECO:0000313" key="3">
    <source>
        <dbReference type="EMBL" id="EEW92986.1"/>
    </source>
</evidence>
<accession>D0BLX1</accession>
<dbReference type="RefSeq" id="WP_006703250.1">
    <property type="nucleotide sequence ID" value="NZ_KI391971.1"/>
</dbReference>
<dbReference type="eggNOG" id="COG2141">
    <property type="taxonomic scope" value="Bacteria"/>
</dbReference>
<reference evidence="3" key="1">
    <citation type="submission" date="2009-09" db="EMBL/GenBank/DDBJ databases">
        <authorList>
            <consortium name="The Broad Institute Genome Sequencing Platform"/>
            <person name="Ward D."/>
            <person name="Feldgarden M."/>
            <person name="Earl A."/>
            <person name="Young S.K."/>
            <person name="Zeng Q."/>
            <person name="Koehrsen M."/>
            <person name="Alvarado L."/>
            <person name="Berlin A."/>
            <person name="Bochicchio J."/>
            <person name="Borenstein D."/>
            <person name="Chapman S.B."/>
            <person name="Chen Z."/>
            <person name="Engels R."/>
            <person name="Freedman E."/>
            <person name="Gellesch M."/>
            <person name="Goldberg J."/>
            <person name="Griggs A."/>
            <person name="Gujja S."/>
            <person name="Heilman E."/>
            <person name="Heiman D."/>
            <person name="Hepburn T."/>
            <person name="Howarth C."/>
            <person name="Jen D."/>
            <person name="Larson L."/>
            <person name="Lewis B."/>
            <person name="Mehta T."/>
            <person name="Park D."/>
            <person name="Pearson M."/>
            <person name="Roberts A."/>
            <person name="Saif S."/>
            <person name="Shea T."/>
            <person name="Shenoy N."/>
            <person name="Sisk P."/>
            <person name="Stolte C."/>
            <person name="Sykes S."/>
            <person name="Thomson T."/>
            <person name="Walk T."/>
            <person name="White J."/>
            <person name="Yandava C."/>
            <person name="Sibley C.D."/>
            <person name="Field T.R."/>
            <person name="Grinwis M."/>
            <person name="Eshaghurshan C.S."/>
            <person name="Surette M.G."/>
            <person name="Haas B."/>
            <person name="Nusbaum C."/>
            <person name="Birren B."/>
        </authorList>
    </citation>
    <scope>NUCLEOTIDE SEQUENCE [LARGE SCALE GENOMIC DNA]</scope>
    <source>
        <strain evidence="3">ATCC 700633</strain>
    </source>
</reference>
<dbReference type="HOGENOM" id="CLU_027853_9_0_9"/>
<proteinExistence type="predicted"/>
<organism evidence="3 4">
    <name type="scientific">Granulicatella elegans ATCC 700633</name>
    <dbReference type="NCBI Taxonomy" id="626369"/>
    <lineage>
        <taxon>Bacteria</taxon>
        <taxon>Bacillati</taxon>
        <taxon>Bacillota</taxon>
        <taxon>Bacilli</taxon>
        <taxon>Lactobacillales</taxon>
        <taxon>Carnobacteriaceae</taxon>
        <taxon>Granulicatella</taxon>
    </lineage>
</organism>
<dbReference type="Pfam" id="PF00296">
    <property type="entry name" value="Bac_luciferase"/>
    <property type="match status" value="1"/>
</dbReference>
<dbReference type="InterPro" id="IPR050766">
    <property type="entry name" value="Bact_Lucif_Oxidored"/>
</dbReference>
<dbReference type="Proteomes" id="UP000002939">
    <property type="component" value="Unassembled WGS sequence"/>
</dbReference>
<dbReference type="EMBL" id="ACRF02000016">
    <property type="protein sequence ID" value="EEW92986.1"/>
    <property type="molecule type" value="Genomic_DNA"/>
</dbReference>
<gene>
    <name evidence="3" type="ORF">HMPREF0446_00974</name>
</gene>
<feature type="domain" description="Luciferase-like" evidence="2">
    <location>
        <begin position="2"/>
        <end position="289"/>
    </location>
</feature>
<dbReference type="SUPFAM" id="SSF51679">
    <property type="entry name" value="Bacterial luciferase-like"/>
    <property type="match status" value="1"/>
</dbReference>
<protein>
    <submittedName>
        <fullName evidence="3">Luciferase family oxidoreductase, group 1</fullName>
    </submittedName>
</protein>
<reference evidence="3" key="2">
    <citation type="submission" date="2011-10" db="EMBL/GenBank/DDBJ databases">
        <title>The Genome Sequence of Granulicatella elegans ATCC 700633.</title>
        <authorList>
            <consortium name="The Broad Institute Genome Sequencing Platform"/>
            <consortium name="The Broad Institute Genome Sequencing Center for Infectious Disease"/>
            <person name="Earl A."/>
            <person name="Ward D."/>
            <person name="Feldgarden M."/>
            <person name="Gevers D."/>
            <person name="Sibley C.D."/>
            <person name="Field T.R."/>
            <person name="Grinwis M."/>
            <person name="Eshaghurshan C.S."/>
            <person name="Surette M.G."/>
            <person name="Young S.K."/>
            <person name="Zeng Q."/>
            <person name="Gargeya S."/>
            <person name="Fitzgerald M."/>
            <person name="Haas B."/>
            <person name="Abouelleil A."/>
            <person name="Alvarado L."/>
            <person name="Arachchi H.M."/>
            <person name="Berlin A."/>
            <person name="Brown A."/>
            <person name="Chapman S.B."/>
            <person name="Chen Z."/>
            <person name="Dunbar C."/>
            <person name="Freedman E."/>
            <person name="Gearin G."/>
            <person name="Goldberg J."/>
            <person name="Griggs A."/>
            <person name="Gujja S."/>
            <person name="Heiman D."/>
            <person name="Howarth C."/>
            <person name="Larson L."/>
            <person name="Lui A."/>
            <person name="MacDonald P.J.P."/>
            <person name="Montmayeur A."/>
            <person name="Murphy C."/>
            <person name="Neiman D."/>
            <person name="Pearson M."/>
            <person name="Priest M."/>
            <person name="Roberts A."/>
            <person name="Saif S."/>
            <person name="Shea T."/>
            <person name="Shenoy N."/>
            <person name="Sisk P."/>
            <person name="Stolte C."/>
            <person name="Sykes S."/>
            <person name="Wortman J."/>
            <person name="Nusbaum C."/>
            <person name="Birren B."/>
        </authorList>
    </citation>
    <scope>NUCLEOTIDE SEQUENCE [LARGE SCALE GENOMIC DNA]</scope>
    <source>
        <strain evidence="3">ATCC 700633</strain>
    </source>
</reference>
<dbReference type="STRING" id="626369.HMPREF0446_00974"/>
<dbReference type="PANTHER" id="PTHR30137:SF6">
    <property type="entry name" value="LUCIFERASE-LIKE MONOOXYGENASE"/>
    <property type="match status" value="1"/>
</dbReference>
<dbReference type="InterPro" id="IPR011251">
    <property type="entry name" value="Luciferase-like_dom"/>
</dbReference>
<evidence type="ECO:0000256" key="1">
    <source>
        <dbReference type="ARBA" id="ARBA00007789"/>
    </source>
</evidence>
<evidence type="ECO:0000259" key="2">
    <source>
        <dbReference type="Pfam" id="PF00296"/>
    </source>
</evidence>
<dbReference type="Gene3D" id="3.20.20.30">
    <property type="entry name" value="Luciferase-like domain"/>
    <property type="match status" value="1"/>
</dbReference>
<dbReference type="PANTHER" id="PTHR30137">
    <property type="entry name" value="LUCIFERASE-LIKE MONOOXYGENASE"/>
    <property type="match status" value="1"/>
</dbReference>
<dbReference type="NCBIfam" id="TIGR03558">
    <property type="entry name" value="oxido_grp_1"/>
    <property type="match status" value="1"/>
</dbReference>
<sequence>MKISVLDYGVVDFGKTNEEAIQETIQLAKKAEELGYERFWVAEHHQVKALSISAPEVVIPAIASQTKNIHVGSGGIMGLHYAPYKVAEVMHSLEVLFPGRIDIGLGNSIGTKSVSTALKSHYIKPQFGEWVADVQEIIQTNEAVPYTKRVPEQFLLGMGGESVHIAAKNGLGFVYGVFPYIPQEPLVLAKELSTAYRKEFQSVNESDSCFILAVFVVIADTEEKAEEMAQALDLWMLGKQDFSEFETFPTKKEVETREVTPAERKTIEGNRQRLIVGDSRAVKAQLDELCQVCNPDELLMIPLVGGFENRKRALELFAQLY</sequence>
<dbReference type="InterPro" id="IPR019949">
    <property type="entry name" value="CmoO-like"/>
</dbReference>
<keyword evidence="4" id="KW-1185">Reference proteome</keyword>